<dbReference type="Proteomes" id="UP000323166">
    <property type="component" value="Unassembled WGS sequence"/>
</dbReference>
<dbReference type="Gene3D" id="3.30.1050.10">
    <property type="entry name" value="SCP2 sterol-binding domain"/>
    <property type="match status" value="1"/>
</dbReference>
<proteinExistence type="predicted"/>
<organism evidence="2 3">
    <name type="scientific">Desulfallas thermosapovorans DSM 6562</name>
    <dbReference type="NCBI Taxonomy" id="1121431"/>
    <lineage>
        <taxon>Bacteria</taxon>
        <taxon>Bacillati</taxon>
        <taxon>Bacillota</taxon>
        <taxon>Clostridia</taxon>
        <taxon>Eubacteriales</taxon>
        <taxon>Desulfallaceae</taxon>
        <taxon>Desulfallas</taxon>
    </lineage>
</organism>
<comment type="caution">
    <text evidence="2">The sequence shown here is derived from an EMBL/GenBank/DDBJ whole genome shotgun (WGS) entry which is preliminary data.</text>
</comment>
<name>A0A5S4ZT72_9FIRM</name>
<dbReference type="AlphaFoldDB" id="A0A5S4ZT72"/>
<accession>A0A5S4ZT72</accession>
<dbReference type="InterPro" id="IPR003033">
    <property type="entry name" value="SCP2_sterol-bd_dom"/>
</dbReference>
<keyword evidence="3" id="KW-1185">Reference proteome</keyword>
<dbReference type="InterPro" id="IPR036527">
    <property type="entry name" value="SCP2_sterol-bd_dom_sf"/>
</dbReference>
<dbReference type="SUPFAM" id="SSF55718">
    <property type="entry name" value="SCP-like"/>
    <property type="match status" value="1"/>
</dbReference>
<reference evidence="2 3" key="1">
    <citation type="submission" date="2019-07" db="EMBL/GenBank/DDBJ databases">
        <title>Genomic Encyclopedia of Type Strains, Phase I: the one thousand microbial genomes (KMG-I) project.</title>
        <authorList>
            <person name="Kyrpides N."/>
        </authorList>
    </citation>
    <scope>NUCLEOTIDE SEQUENCE [LARGE SCALE GENOMIC DNA]</scope>
    <source>
        <strain evidence="2 3">DSM 6562</strain>
    </source>
</reference>
<dbReference type="Pfam" id="PF02036">
    <property type="entry name" value="SCP2"/>
    <property type="match status" value="1"/>
</dbReference>
<feature type="domain" description="SCP2" evidence="1">
    <location>
        <begin position="21"/>
        <end position="102"/>
    </location>
</feature>
<evidence type="ECO:0000259" key="1">
    <source>
        <dbReference type="Pfam" id="PF02036"/>
    </source>
</evidence>
<protein>
    <submittedName>
        <fullName evidence="2">SCP-2 sterol transfer family protein</fullName>
    </submittedName>
</protein>
<dbReference type="EMBL" id="VNHM01000005">
    <property type="protein sequence ID" value="TYO96145.1"/>
    <property type="molecule type" value="Genomic_DNA"/>
</dbReference>
<sequence length="119" mass="13261">MATHAEITASLQAFNEGYQKNKKLKIMNKDWNRVILIEASDIKSQHTLTLQNGELSITEGGPKNQNADLVVTSDSETLADLFYGDITPTEPYMNGTLVIKGSEDDIVRLDFISLMIWGE</sequence>
<evidence type="ECO:0000313" key="3">
    <source>
        <dbReference type="Proteomes" id="UP000323166"/>
    </source>
</evidence>
<evidence type="ECO:0000313" key="2">
    <source>
        <dbReference type="EMBL" id="TYO96145.1"/>
    </source>
</evidence>
<dbReference type="RefSeq" id="WP_166511135.1">
    <property type="nucleotide sequence ID" value="NZ_VNHM01000005.1"/>
</dbReference>
<gene>
    <name evidence="2" type="ORF">LX24_01093</name>
</gene>